<accession>J3KU02</accession>
<proteinExistence type="predicted"/>
<keyword evidence="3" id="KW-1185">Reference proteome</keyword>
<dbReference type="Proteomes" id="UP000006038">
    <property type="component" value="Unassembled WGS sequence"/>
</dbReference>
<protein>
    <submittedName>
        <fullName evidence="2">Uncharacterized protein</fullName>
    </submittedName>
</protein>
<dbReference type="AlphaFoldDB" id="J3KU02"/>
<evidence type="ECO:0000313" key="3">
    <source>
        <dbReference type="Proteomes" id="UP000006038"/>
    </source>
</evidence>
<feature type="region of interest" description="Disordered" evidence="1">
    <location>
        <begin position="96"/>
        <end position="121"/>
    </location>
</feature>
<reference evidence="2" key="1">
    <citation type="submission" date="2015-06" db="UniProtKB">
        <authorList>
            <consortium name="EnsemblPlants"/>
        </authorList>
    </citation>
    <scope>IDENTIFICATION</scope>
</reference>
<sequence length="166" mass="18763">RFPSPHEFVRRLRRSPSRLQRCRRPAASSSGEHSCGCKSSFSLIPHVLPTPHFLFALTLSSLLDPDASLFVLTLKLRTAFSPKIIWGSTRRWPARVTPRRSTPPDALPGSPRWRSATLSTPSRSNCKLTTQLMGRYTGMLSIVLEGHWLKKALEDFIKVDHLHLLV</sequence>
<evidence type="ECO:0000313" key="2">
    <source>
        <dbReference type="EnsemblPlants" id="OB0037G10350.1"/>
    </source>
</evidence>
<name>J3KU02_ORYBR</name>
<organism evidence="2">
    <name type="scientific">Oryza brachyantha</name>
    <name type="common">malo sina</name>
    <dbReference type="NCBI Taxonomy" id="4533"/>
    <lineage>
        <taxon>Eukaryota</taxon>
        <taxon>Viridiplantae</taxon>
        <taxon>Streptophyta</taxon>
        <taxon>Embryophyta</taxon>
        <taxon>Tracheophyta</taxon>
        <taxon>Spermatophyta</taxon>
        <taxon>Magnoliopsida</taxon>
        <taxon>Liliopsida</taxon>
        <taxon>Poales</taxon>
        <taxon>Poaceae</taxon>
        <taxon>BOP clade</taxon>
        <taxon>Oryzoideae</taxon>
        <taxon>Oryzeae</taxon>
        <taxon>Oryzinae</taxon>
        <taxon>Oryza</taxon>
    </lineage>
</organism>
<evidence type="ECO:0000256" key="1">
    <source>
        <dbReference type="SAM" id="MobiDB-lite"/>
    </source>
</evidence>
<dbReference type="Gramene" id="OB0037G10350.1">
    <property type="protein sequence ID" value="OB0037G10350.1"/>
    <property type="gene ID" value="OB0037G10350"/>
</dbReference>
<dbReference type="EnsemblPlants" id="OB0037G10350.1">
    <property type="protein sequence ID" value="OB0037G10350.1"/>
    <property type="gene ID" value="OB0037G10350"/>
</dbReference>
<dbReference type="HOGENOM" id="CLU_1606903_0_0_1"/>